<gene>
    <name evidence="1" type="ORF">FL622_08810</name>
</gene>
<dbReference type="Proteomes" id="UP000317155">
    <property type="component" value="Unassembled WGS sequence"/>
</dbReference>
<organism evidence="1 2">
    <name type="scientific">Trichloromonas acetexigens</name>
    <dbReference type="NCBI Taxonomy" id="38815"/>
    <lineage>
        <taxon>Bacteria</taxon>
        <taxon>Pseudomonadati</taxon>
        <taxon>Thermodesulfobacteriota</taxon>
        <taxon>Desulfuromonadia</taxon>
        <taxon>Desulfuromonadales</taxon>
        <taxon>Trichloromonadaceae</taxon>
        <taxon>Trichloromonas</taxon>
    </lineage>
</organism>
<dbReference type="PROSITE" id="PS51257">
    <property type="entry name" value="PROKAR_LIPOPROTEIN"/>
    <property type="match status" value="1"/>
</dbReference>
<evidence type="ECO:0000313" key="1">
    <source>
        <dbReference type="EMBL" id="TRO81888.1"/>
    </source>
</evidence>
<proteinExistence type="predicted"/>
<dbReference type="RefSeq" id="WP_092057715.1">
    <property type="nucleotide sequence ID" value="NZ_FOJJ01000037.1"/>
</dbReference>
<sequence length="222" mass="24946">MHRRLVGLCLVLLLGGCASIPFEKPLLSPTRVLTAAELAAADWRAVPGGWRIRQSGLFELRGLRLPMEGFLELDNDGRRVRLVALEGLGLKLFDLTVTVDGVEVHHLLPDLAKDPRLAEAVAASVRRIFLAPRPDAGDRLEIRKRDYRLTRPGRERVEFLFGGEPPLLLETRVRGAAGDWRVGYYQFREAAGVPIPEGILLQDRRAGYRLTLWLESVKRVEE</sequence>
<dbReference type="OrthoDB" id="5405448at2"/>
<evidence type="ECO:0000313" key="2">
    <source>
        <dbReference type="Proteomes" id="UP000317155"/>
    </source>
</evidence>
<reference evidence="1 2" key="1">
    <citation type="submission" date="2019-07" db="EMBL/GenBank/DDBJ databases">
        <title>Insights of Desulfuromonas acetexigens electromicrobiology.</title>
        <authorList>
            <person name="Katuri K."/>
            <person name="Sapireddy V."/>
            <person name="Shaw D.R."/>
            <person name="Saikaly P."/>
        </authorList>
    </citation>
    <scope>NUCLEOTIDE SEQUENCE [LARGE SCALE GENOMIC DNA]</scope>
    <source>
        <strain evidence="1 2">2873</strain>
    </source>
</reference>
<keyword evidence="2" id="KW-1185">Reference proteome</keyword>
<protein>
    <recommendedName>
        <fullName evidence="3">DUF3261 domain-containing protein</fullName>
    </recommendedName>
</protein>
<evidence type="ECO:0008006" key="3">
    <source>
        <dbReference type="Google" id="ProtNLM"/>
    </source>
</evidence>
<dbReference type="AlphaFoldDB" id="A0A550JFA6"/>
<accession>A0A550JFA6</accession>
<dbReference type="EMBL" id="VJVV01000005">
    <property type="protein sequence ID" value="TRO81888.1"/>
    <property type="molecule type" value="Genomic_DNA"/>
</dbReference>
<name>A0A550JFA6_9BACT</name>
<comment type="caution">
    <text evidence="1">The sequence shown here is derived from an EMBL/GenBank/DDBJ whole genome shotgun (WGS) entry which is preliminary data.</text>
</comment>